<organism evidence="4">
    <name type="scientific">anaerobic digester metagenome</name>
    <dbReference type="NCBI Taxonomy" id="1263854"/>
    <lineage>
        <taxon>unclassified sequences</taxon>
        <taxon>metagenomes</taxon>
        <taxon>ecological metagenomes</taxon>
    </lineage>
</organism>
<dbReference type="PROSITE" id="PS51833">
    <property type="entry name" value="HDOD"/>
    <property type="match status" value="1"/>
</dbReference>
<dbReference type="SMART" id="SM00448">
    <property type="entry name" value="REC"/>
    <property type="match status" value="1"/>
</dbReference>
<dbReference type="PANTHER" id="PTHR33525">
    <property type="match status" value="1"/>
</dbReference>
<dbReference type="PANTHER" id="PTHR33525:SF3">
    <property type="entry name" value="RIBONUCLEASE Y"/>
    <property type="match status" value="1"/>
</dbReference>
<dbReference type="SUPFAM" id="SSF52172">
    <property type="entry name" value="CheY-like"/>
    <property type="match status" value="1"/>
</dbReference>
<dbReference type="EMBL" id="CAADRM010000128">
    <property type="protein sequence ID" value="VFU17141.1"/>
    <property type="molecule type" value="Genomic_DNA"/>
</dbReference>
<dbReference type="GO" id="GO:0000160">
    <property type="term" value="P:phosphorelay signal transduction system"/>
    <property type="evidence" value="ECO:0007669"/>
    <property type="project" value="InterPro"/>
</dbReference>
<dbReference type="SUPFAM" id="SSF109604">
    <property type="entry name" value="HD-domain/PDEase-like"/>
    <property type="match status" value="1"/>
</dbReference>
<dbReference type="Pfam" id="PF00072">
    <property type="entry name" value="Response_reg"/>
    <property type="match status" value="1"/>
</dbReference>
<feature type="domain" description="HDOD" evidence="3">
    <location>
        <begin position="172"/>
        <end position="361"/>
    </location>
</feature>
<dbReference type="InterPro" id="IPR011006">
    <property type="entry name" value="CheY-like_superfamily"/>
</dbReference>
<dbReference type="PROSITE" id="PS50110">
    <property type="entry name" value="RESPONSE_REGULATORY"/>
    <property type="match status" value="1"/>
</dbReference>
<sequence length="430" mass="48075">MKILVADDELVSRKKLQKILKDVGECEAVMDGISAVEACRDAWENSSPFDLVILDILMPEMDGTEALRAIRRLEDESDVPKDRRAKIFMVTVQSDKETILTCVKAGCDDFITKPFTYDTVIGKVQRHGFTVREGGAGMDLPDREPGSPGEDGGRSGLLEKIITRFKRGEINLPTLPQIHSKFKELVDAGANIQDIAEFLKSDAAITSKLISISNSSYYRGVVENRTLDQAISRLGLETTQQTVNAIANHELYLAKDRKYTDLMDRLWEHALSCAHAAQIVTESLRISLQEDPFTLGLLHDIGKLLLVQVVGEMEKKTSEAVESRELFQVLGAYHDKAGAVLLKRWCFSEIYVNVALRHHLDEIDSSSRELMVIHFANILVRAMGYGLDDPGYEDLSAVPSAQELGLNSDMIAHVQKTVTQRMEEQKHYLD</sequence>
<dbReference type="InterPro" id="IPR013976">
    <property type="entry name" value="HDOD"/>
</dbReference>
<dbReference type="InterPro" id="IPR001789">
    <property type="entry name" value="Sig_transdc_resp-reg_receiver"/>
</dbReference>
<proteinExistence type="predicted"/>
<evidence type="ECO:0000313" key="4">
    <source>
        <dbReference type="EMBL" id="VFU17141.1"/>
    </source>
</evidence>
<dbReference type="AlphaFoldDB" id="A0A485M2V7"/>
<feature type="region of interest" description="Disordered" evidence="1">
    <location>
        <begin position="132"/>
        <end position="154"/>
    </location>
</feature>
<dbReference type="CDD" id="cd17546">
    <property type="entry name" value="REC_hyHK_CKI1_RcsC-like"/>
    <property type="match status" value="1"/>
</dbReference>
<name>A0A485M2V7_9ZZZZ</name>
<reference evidence="4" key="1">
    <citation type="submission" date="2019-03" db="EMBL/GenBank/DDBJ databases">
        <authorList>
            <person name="Hao L."/>
        </authorList>
    </citation>
    <scope>NUCLEOTIDE SEQUENCE</scope>
</reference>
<gene>
    <name evidence="4" type="ORF">SCFA_620001</name>
</gene>
<dbReference type="Gene3D" id="1.10.3210.10">
    <property type="entry name" value="Hypothetical protein af1432"/>
    <property type="match status" value="1"/>
</dbReference>
<protein>
    <submittedName>
        <fullName evidence="4">Putative signal transduction protein</fullName>
    </submittedName>
</protein>
<accession>A0A485M2V7</accession>
<dbReference type="Pfam" id="PF08668">
    <property type="entry name" value="HDOD"/>
    <property type="match status" value="1"/>
</dbReference>
<evidence type="ECO:0000256" key="1">
    <source>
        <dbReference type="SAM" id="MobiDB-lite"/>
    </source>
</evidence>
<feature type="domain" description="Response regulatory" evidence="2">
    <location>
        <begin position="2"/>
        <end position="128"/>
    </location>
</feature>
<evidence type="ECO:0000259" key="3">
    <source>
        <dbReference type="PROSITE" id="PS51833"/>
    </source>
</evidence>
<dbReference type="InterPro" id="IPR052340">
    <property type="entry name" value="RNase_Y/CdgJ"/>
</dbReference>
<dbReference type="Gene3D" id="3.40.50.2300">
    <property type="match status" value="1"/>
</dbReference>
<evidence type="ECO:0000259" key="2">
    <source>
        <dbReference type="PROSITE" id="PS50110"/>
    </source>
</evidence>